<dbReference type="RefSeq" id="WP_224527653.1">
    <property type="nucleotide sequence ID" value="NZ_JAIUJR010000003.1"/>
</dbReference>
<evidence type="ECO:0000313" key="4">
    <source>
        <dbReference type="Proteomes" id="UP001198901"/>
    </source>
</evidence>
<evidence type="ECO:0000256" key="1">
    <source>
        <dbReference type="SAM" id="Phobius"/>
    </source>
</evidence>
<comment type="caution">
    <text evidence="3">The sequence shown here is derived from an EMBL/GenBank/DDBJ whole genome shotgun (WGS) entry which is preliminary data.</text>
</comment>
<accession>A0ABS7XTG8</accession>
<name>A0ABS7XTG8_9FLAO</name>
<keyword evidence="4" id="KW-1185">Reference proteome</keyword>
<feature type="signal peptide" evidence="2">
    <location>
        <begin position="1"/>
        <end position="20"/>
    </location>
</feature>
<keyword evidence="1" id="KW-0472">Membrane</keyword>
<sequence>MQVLKIFLSFLMLFVPVIHAQNDQQTVIFDDSQIERQQITEENLETYKADKDFNYVEFEAEETFLDRAYRWFRNLLRKFWESIFGVGTASGFLYFIFRILPYILLGFLMYLLIRFFLKVNSNRLLLHTKEQGNITITEEEQIIKNEDIPALISEAIQQKNYRLAIRYYYLLTLKYLTDNGTINWAPQKTNEDYIKEIKKNEIKDSFKNITRIYDYVWYGEFGVNALKFEALKQPFENLNKTLIKH</sequence>
<feature type="chain" id="PRO_5047409584" evidence="2">
    <location>
        <begin position="21"/>
        <end position="245"/>
    </location>
</feature>
<keyword evidence="1" id="KW-1133">Transmembrane helix</keyword>
<gene>
    <name evidence="3" type="ORF">LBU54_06890</name>
</gene>
<evidence type="ECO:0000313" key="3">
    <source>
        <dbReference type="EMBL" id="MCA0132306.1"/>
    </source>
</evidence>
<reference evidence="4" key="1">
    <citation type="submission" date="2023-07" db="EMBL/GenBank/DDBJ databases">
        <authorList>
            <person name="Yue Y."/>
        </authorList>
    </citation>
    <scope>NUCLEOTIDE SEQUENCE [LARGE SCALE GENOMIC DNA]</scope>
    <source>
        <strain evidence="4">D23</strain>
    </source>
</reference>
<keyword evidence="2" id="KW-0732">Signal</keyword>
<dbReference type="Proteomes" id="UP001198901">
    <property type="component" value="Unassembled WGS sequence"/>
</dbReference>
<evidence type="ECO:0000256" key="2">
    <source>
        <dbReference type="SAM" id="SignalP"/>
    </source>
</evidence>
<organism evidence="3 4">
    <name type="scientific">Winogradskyella alexanderae</name>
    <dbReference type="NCBI Taxonomy" id="2877123"/>
    <lineage>
        <taxon>Bacteria</taxon>
        <taxon>Pseudomonadati</taxon>
        <taxon>Bacteroidota</taxon>
        <taxon>Flavobacteriia</taxon>
        <taxon>Flavobacteriales</taxon>
        <taxon>Flavobacteriaceae</taxon>
        <taxon>Winogradskyella</taxon>
    </lineage>
</organism>
<feature type="transmembrane region" description="Helical" evidence="1">
    <location>
        <begin position="92"/>
        <end position="113"/>
    </location>
</feature>
<keyword evidence="1" id="KW-0812">Transmembrane</keyword>
<protein>
    <submittedName>
        <fullName evidence="3">DUF4129 domain-containing protein</fullName>
    </submittedName>
</protein>
<dbReference type="EMBL" id="JAIUJR010000003">
    <property type="protein sequence ID" value="MCA0132306.1"/>
    <property type="molecule type" value="Genomic_DNA"/>
</dbReference>
<proteinExistence type="predicted"/>